<dbReference type="Gene3D" id="3.40.630.30">
    <property type="match status" value="1"/>
</dbReference>
<dbReference type="PANTHER" id="PTHR43877">
    <property type="entry name" value="AMINOALKYLPHOSPHONATE N-ACETYLTRANSFERASE-RELATED-RELATED"/>
    <property type="match status" value="1"/>
</dbReference>
<evidence type="ECO:0000313" key="5">
    <source>
        <dbReference type="Proteomes" id="UP000824037"/>
    </source>
</evidence>
<evidence type="ECO:0000256" key="2">
    <source>
        <dbReference type="ARBA" id="ARBA00023315"/>
    </source>
</evidence>
<dbReference type="Pfam" id="PF00583">
    <property type="entry name" value="Acetyltransf_1"/>
    <property type="match status" value="1"/>
</dbReference>
<proteinExistence type="predicted"/>
<sequence length="139" mass="15170">MTTRLREATDQDRSAVVALWHSGDLTRPWNNPESDFAAALGNPSSTVLVLTEGDRVLGTVMTGDDGHRGWLYYLAVHPDHQGEGHGRALVTAAENWLAGRGVVKVQLMIREGNPVAGFYAGLGYQEQAVTTWGRRLAEQ</sequence>
<protein>
    <submittedName>
        <fullName evidence="4">GNAT family acetyltransferase</fullName>
        <ecNumber evidence="4">2.3.1.-</ecNumber>
    </submittedName>
</protein>
<keyword evidence="1 4" id="KW-0808">Transferase</keyword>
<evidence type="ECO:0000256" key="1">
    <source>
        <dbReference type="ARBA" id="ARBA00022679"/>
    </source>
</evidence>
<dbReference type="PROSITE" id="PS51186">
    <property type="entry name" value="GNAT"/>
    <property type="match status" value="1"/>
</dbReference>
<dbReference type="EMBL" id="DXBY01000048">
    <property type="protein sequence ID" value="HIZ34588.1"/>
    <property type="molecule type" value="Genomic_DNA"/>
</dbReference>
<dbReference type="NCBIfam" id="NF002959">
    <property type="entry name" value="PRK03624.1"/>
    <property type="match status" value="1"/>
</dbReference>
<reference evidence="4" key="2">
    <citation type="submission" date="2021-04" db="EMBL/GenBank/DDBJ databases">
        <authorList>
            <person name="Gilroy R."/>
        </authorList>
    </citation>
    <scope>NUCLEOTIDE SEQUENCE</scope>
    <source>
        <strain evidence="4">ChiGjej4B4-7305</strain>
    </source>
</reference>
<dbReference type="CDD" id="cd04301">
    <property type="entry name" value="NAT_SF"/>
    <property type="match status" value="1"/>
</dbReference>
<organism evidence="4 5">
    <name type="scientific">Candidatus Ruania gallistercoris</name>
    <dbReference type="NCBI Taxonomy" id="2838746"/>
    <lineage>
        <taxon>Bacteria</taxon>
        <taxon>Bacillati</taxon>
        <taxon>Actinomycetota</taxon>
        <taxon>Actinomycetes</taxon>
        <taxon>Micrococcales</taxon>
        <taxon>Ruaniaceae</taxon>
        <taxon>Ruania</taxon>
    </lineage>
</organism>
<dbReference type="InterPro" id="IPR016181">
    <property type="entry name" value="Acyl_CoA_acyltransferase"/>
</dbReference>
<dbReference type="AlphaFoldDB" id="A0A9D2EB62"/>
<dbReference type="Proteomes" id="UP000824037">
    <property type="component" value="Unassembled WGS sequence"/>
</dbReference>
<dbReference type="EC" id="2.3.1.-" evidence="4"/>
<dbReference type="SUPFAM" id="SSF55729">
    <property type="entry name" value="Acyl-CoA N-acyltransferases (Nat)"/>
    <property type="match status" value="1"/>
</dbReference>
<keyword evidence="2 4" id="KW-0012">Acyltransferase</keyword>
<accession>A0A9D2EB62</accession>
<feature type="domain" description="N-acetyltransferase" evidence="3">
    <location>
        <begin position="3"/>
        <end position="139"/>
    </location>
</feature>
<evidence type="ECO:0000313" key="4">
    <source>
        <dbReference type="EMBL" id="HIZ34588.1"/>
    </source>
</evidence>
<dbReference type="GO" id="GO:0016747">
    <property type="term" value="F:acyltransferase activity, transferring groups other than amino-acyl groups"/>
    <property type="evidence" value="ECO:0007669"/>
    <property type="project" value="InterPro"/>
</dbReference>
<evidence type="ECO:0000259" key="3">
    <source>
        <dbReference type="PROSITE" id="PS51186"/>
    </source>
</evidence>
<reference evidence="4" key="1">
    <citation type="journal article" date="2021" name="PeerJ">
        <title>Extensive microbial diversity within the chicken gut microbiome revealed by metagenomics and culture.</title>
        <authorList>
            <person name="Gilroy R."/>
            <person name="Ravi A."/>
            <person name="Getino M."/>
            <person name="Pursley I."/>
            <person name="Horton D.L."/>
            <person name="Alikhan N.F."/>
            <person name="Baker D."/>
            <person name="Gharbi K."/>
            <person name="Hall N."/>
            <person name="Watson M."/>
            <person name="Adriaenssens E.M."/>
            <person name="Foster-Nyarko E."/>
            <person name="Jarju S."/>
            <person name="Secka A."/>
            <person name="Antonio M."/>
            <person name="Oren A."/>
            <person name="Chaudhuri R.R."/>
            <person name="La Ragione R."/>
            <person name="Hildebrand F."/>
            <person name="Pallen M.J."/>
        </authorList>
    </citation>
    <scope>NUCLEOTIDE SEQUENCE</scope>
    <source>
        <strain evidence="4">ChiGjej4B4-7305</strain>
    </source>
</reference>
<dbReference type="InterPro" id="IPR000182">
    <property type="entry name" value="GNAT_dom"/>
</dbReference>
<name>A0A9D2EB62_9MICO</name>
<comment type="caution">
    <text evidence="4">The sequence shown here is derived from an EMBL/GenBank/DDBJ whole genome shotgun (WGS) entry which is preliminary data.</text>
</comment>
<dbReference type="InterPro" id="IPR050832">
    <property type="entry name" value="Bact_Acetyltransf"/>
</dbReference>
<gene>
    <name evidence="4" type="ORF">H9815_02330</name>
</gene>